<dbReference type="EMBL" id="CP045644">
    <property type="protein sequence ID" value="QFZ84697.1"/>
    <property type="molecule type" value="Genomic_DNA"/>
</dbReference>
<feature type="compositionally biased region" description="Polar residues" evidence="1">
    <location>
        <begin position="64"/>
        <end position="92"/>
    </location>
</feature>
<accession>A0A5Q0M7A5</accession>
<dbReference type="AlphaFoldDB" id="A0A5Q0M7A5"/>
<organism evidence="2 3">
    <name type="scientific">Variovorax paradoxus</name>
    <dbReference type="NCBI Taxonomy" id="34073"/>
    <lineage>
        <taxon>Bacteria</taxon>
        <taxon>Pseudomonadati</taxon>
        <taxon>Pseudomonadota</taxon>
        <taxon>Betaproteobacteria</taxon>
        <taxon>Burkholderiales</taxon>
        <taxon>Comamonadaceae</taxon>
        <taxon>Variovorax</taxon>
    </lineage>
</organism>
<reference evidence="2 3" key="1">
    <citation type="submission" date="2019-10" db="EMBL/GenBank/DDBJ databases">
        <title>Complete genome sequence of Variovorax paradoxus 5C-2.</title>
        <authorList>
            <person name="Gogoleva N.E."/>
            <person name="Balkin A.S."/>
        </authorList>
    </citation>
    <scope>NUCLEOTIDE SEQUENCE [LARGE SCALE GENOMIC DNA]</scope>
    <source>
        <strain evidence="2 3">5C-2</strain>
    </source>
</reference>
<proteinExistence type="predicted"/>
<evidence type="ECO:0000256" key="1">
    <source>
        <dbReference type="SAM" id="MobiDB-lite"/>
    </source>
</evidence>
<name>A0A5Q0M7A5_VARPD</name>
<feature type="region of interest" description="Disordered" evidence="1">
    <location>
        <begin position="64"/>
        <end position="94"/>
    </location>
</feature>
<gene>
    <name evidence="2" type="ORF">GFK26_18940</name>
</gene>
<protein>
    <submittedName>
        <fullName evidence="2">Uncharacterized protein</fullName>
    </submittedName>
</protein>
<evidence type="ECO:0000313" key="3">
    <source>
        <dbReference type="Proteomes" id="UP000326780"/>
    </source>
</evidence>
<evidence type="ECO:0000313" key="2">
    <source>
        <dbReference type="EMBL" id="QFZ84697.1"/>
    </source>
</evidence>
<sequence>MLRSSRRYIANSPCPEIRGQDHYVATGERWLYGLTPRTKNGPALAGYRAIAMANALRRTVTTLPVGTGSKAPTTECALTQQTDTSPQSQGSKASRLHDLMCVETRQGHMNSAYHLPRLFA</sequence>
<dbReference type="Proteomes" id="UP000326780">
    <property type="component" value="Chromosome"/>
</dbReference>